<dbReference type="Pfam" id="PF00078">
    <property type="entry name" value="RVT_1"/>
    <property type="match status" value="1"/>
</dbReference>
<dbReference type="Proteomes" id="UP000242715">
    <property type="component" value="Unassembled WGS sequence"/>
</dbReference>
<organism evidence="7 8">
    <name type="scientific">Trifolium subterraneum</name>
    <name type="common">Subterranean clover</name>
    <dbReference type="NCBI Taxonomy" id="3900"/>
    <lineage>
        <taxon>Eukaryota</taxon>
        <taxon>Viridiplantae</taxon>
        <taxon>Streptophyta</taxon>
        <taxon>Embryophyta</taxon>
        <taxon>Tracheophyta</taxon>
        <taxon>Spermatophyta</taxon>
        <taxon>Magnoliopsida</taxon>
        <taxon>eudicotyledons</taxon>
        <taxon>Gunneridae</taxon>
        <taxon>Pentapetalae</taxon>
        <taxon>rosids</taxon>
        <taxon>fabids</taxon>
        <taxon>Fabales</taxon>
        <taxon>Fabaceae</taxon>
        <taxon>Papilionoideae</taxon>
        <taxon>50 kb inversion clade</taxon>
        <taxon>NPAAA clade</taxon>
        <taxon>Hologalegina</taxon>
        <taxon>IRL clade</taxon>
        <taxon>Trifolieae</taxon>
        <taxon>Trifolium</taxon>
    </lineage>
</organism>
<evidence type="ECO:0000259" key="5">
    <source>
        <dbReference type="Pfam" id="PF17919"/>
    </source>
</evidence>
<dbReference type="Gene3D" id="3.10.10.10">
    <property type="entry name" value="HIV Type 1 Reverse Transcriptase, subunit A, domain 1"/>
    <property type="match status" value="1"/>
</dbReference>
<dbReference type="InterPro" id="IPR021109">
    <property type="entry name" value="Peptidase_aspartic_dom_sf"/>
</dbReference>
<sequence length="2048" mass="233980">MFEDSSLQHKEGRMTFYHSFLIHARRAEVFHAPRRIDQVKMDKVWYLRAAQGMSRAAQGCTNSSGLLFDPEIEKTARANRKAVRQAKEATRLLASASQDYQEIQLNTDQEPIDMAEEENFILVPPPRRTLGDYGQRNNGGIANLGFQPVNPVTFDIKNTVINTLKEDQYLGAESQCPNLHLSHFYDACDYTDPPGISESNKRLRLFKFSLTGRAKDWLDTIPPGTIATWQDLERKFKDRYFPIHKFLERRSEIMNFEQGDSETLYDAWERFKLCLKKCPDHGIDELQQMQYFTQGLRPQTRMLLDASAGGSLKNKEEVEAKELVETMAQNEYRAQNDRGAKKKAGILELDTNNAILAQMILMSKEMEELKKASSRGSQAHLNQFEEVKCDFCRGGHENGKCFPEGSEQAKYLANFRKSYPNNQGYGWGNQLQNSNSNPPARKPSPMEESINKFIQVIQESIGTFGGNTKDNPRNEQCKTITLRNREIPSPQLEVSHKRKEKKKVQEGEVEKEELSEKKNEGEVEKPKESEVEESGESENEGEVEKLREKKMRSEEEDMVKEQKARQEKGKGKESSPNIKLPYPRKKKAKANDHSQFKKFMKLLNTLQLNVPLVEALEQMPLYSKFLKELLTKKRKPLDDDTVDMTEECSALIQRKLPQKKKDPGSFTIPCSIGNLCIGRALCDLGSSINLMSLTMMKKIPGAVAKPTRMQLSFADRSIVYPYGILHDVLVRVGEFIFPVDFIIMDMTEDREVESLLLGRPFLATGRALIDVEMGELMLRTDEEKIMFNVFEAMKRHDDESDCFRVDVIEEVVEDVQVEEQPSPPLERVIVKNSIEKVEDEFEEEIEECLRQLEANLVDSNPKVEEELSSDKEEVAQEDKAKTVELKELPSHLKYVFLGENGSNPTIISSSLARLEESKLLRVLRANKEAMGWAISDLKGISPTLCMHKIKMEDEYKPVVQPQRRLNPTMKEVVKKEVLKLLEVGMIYPISDSEWVSSVHVVPKKGGINDERLAGQEYYCFLDGYSGYNQIAVDPRGQEKTAFTCPFGVFAYRRMPFMLCNAPTTFQRCMQAIFSDMMEDTLEVFMDDFSVFGKSFDSCLDNLNAVLKRCIDTNLILNWEKCHFMVKERIVLGHKVSSKGIEVDQAKIEVIKDLPPPVNVKGVRSFLGHAGFYRRFIKDFSKISKPLCALLVKDSEFKFDDACLNAFEILKEKLVSTPVIVAPQWDLPFELMCDASDYAVGAVLGHLLTKNESKPRLLRWILLLQEFDIEIKDKKGVENVVADHLSRLENPVVTTKEKVISEAFPDEHLLAISTRPWFADLANYKVSGELPEDLTSHQRKKFLHDSKFYFWDDPFLFKEGLAGRERLLKLNELDEWRCRAYENAVIYKARTKAYHDKALRPKEFLPGQQEVSPYGSVEIFKPGEEDQGFKVNSQRLKVYQGGEFQRHKRHQENKASDVCASRRTVSNVKVILRDLRVAQYIPTRRAGMFSKQGKSSDICASRRPCHASHSRKFEKLGFKRIPARRVGLTGAPRRKLAKKTSDPSQEEPKKRRLTRAMSKGGGSSSGQAPPSPPSPPAPPQEPERELTWGERFVQNNRGYMAPISEKFFRDVNLERYLKLKSLKINQEKGFKDGLKEVPNLFDELERRGWLRFNELMERGKAKANLDIVREFYANAFQGDVNRKVYVRGVLVDYSGDAINRLLRTVRVQECAYMPFSDTSSSMPIRERKVIRSFVGRPLAPWYKYYGGSAPTKIHIHHFNPIGRAWAEWVIHNLAPVANITEIQLPNALLVKMIMDHSDIDLGEVLSMDIRKIARVERPSVRLGHCHLIYALCKARGVPELVEDAEILPVAPLALNYFRTFHSNPVPAAEREQFVEEDDPNEEHEGDDEEDVDEFLNTNANMNEGGGQEDDALMAEIDGFVGEQEIPTQHHEAPQGGYHYTHHEDELACMLHELDLYRSTGATHIYYNQQGALYQDAMRRSREWERSYLAHNPPAGNFGQSGYVPQGEEGPSHGYGDAQENPNMFCDLSDFGFGNVETNPDVSNLSRTPQ</sequence>
<dbReference type="PANTHER" id="PTHR33064">
    <property type="entry name" value="POL PROTEIN"/>
    <property type="match status" value="1"/>
</dbReference>
<proteinExistence type="predicted"/>
<feature type="domain" description="Reverse transcriptase" evidence="3">
    <location>
        <begin position="1010"/>
        <end position="1134"/>
    </location>
</feature>
<dbReference type="CDD" id="cd01647">
    <property type="entry name" value="RT_LTR"/>
    <property type="match status" value="1"/>
</dbReference>
<evidence type="ECO:0000259" key="4">
    <source>
        <dbReference type="Pfam" id="PF03732"/>
    </source>
</evidence>
<protein>
    <recommendedName>
        <fullName evidence="9">Reverse transcriptase</fullName>
    </recommendedName>
</protein>
<dbReference type="PANTHER" id="PTHR33064:SF39">
    <property type="match status" value="1"/>
</dbReference>
<dbReference type="Pfam" id="PF20167">
    <property type="entry name" value="Transposase_32"/>
    <property type="match status" value="1"/>
</dbReference>
<feature type="region of interest" description="Disordered" evidence="2">
    <location>
        <begin position="1488"/>
        <end position="1510"/>
    </location>
</feature>
<dbReference type="Pfam" id="PF03732">
    <property type="entry name" value="Retrotrans_gag"/>
    <property type="match status" value="1"/>
</dbReference>
<feature type="compositionally biased region" description="Basic and acidic residues" evidence="2">
    <location>
        <begin position="542"/>
        <end position="573"/>
    </location>
</feature>
<dbReference type="SUPFAM" id="SSF56672">
    <property type="entry name" value="DNA/RNA polymerases"/>
    <property type="match status" value="1"/>
</dbReference>
<feature type="compositionally biased region" description="Acidic residues" evidence="2">
    <location>
        <begin position="530"/>
        <end position="541"/>
    </location>
</feature>
<feature type="region of interest" description="Disordered" evidence="2">
    <location>
        <begin position="1989"/>
        <end position="2019"/>
    </location>
</feature>
<evidence type="ECO:0008006" key="9">
    <source>
        <dbReference type="Google" id="ProtNLM"/>
    </source>
</evidence>
<feature type="region of interest" description="Disordered" evidence="2">
    <location>
        <begin position="462"/>
        <end position="589"/>
    </location>
</feature>
<evidence type="ECO:0000313" key="8">
    <source>
        <dbReference type="Proteomes" id="UP000242715"/>
    </source>
</evidence>
<feature type="compositionally biased region" description="Polar residues" evidence="2">
    <location>
        <begin position="423"/>
        <end position="438"/>
    </location>
</feature>
<dbReference type="InterPro" id="IPR043502">
    <property type="entry name" value="DNA/RNA_pol_sf"/>
</dbReference>
<feature type="domain" description="Putative plant transposon protein" evidence="6">
    <location>
        <begin position="1644"/>
        <end position="1837"/>
    </location>
</feature>
<reference evidence="8" key="1">
    <citation type="journal article" date="2017" name="Front. Plant Sci.">
        <title>Climate Clever Clovers: New Paradigm to Reduce the Environmental Footprint of Ruminants by Breeding Low Methanogenic Forages Utilizing Haplotype Variation.</title>
        <authorList>
            <person name="Kaur P."/>
            <person name="Appels R."/>
            <person name="Bayer P.E."/>
            <person name="Keeble-Gagnere G."/>
            <person name="Wang J."/>
            <person name="Hirakawa H."/>
            <person name="Shirasawa K."/>
            <person name="Vercoe P."/>
            <person name="Stefanova K."/>
            <person name="Durmic Z."/>
            <person name="Nichols P."/>
            <person name="Revell C."/>
            <person name="Isobe S.N."/>
            <person name="Edwards D."/>
            <person name="Erskine W."/>
        </authorList>
    </citation>
    <scope>NUCLEOTIDE SEQUENCE [LARGE SCALE GENOMIC DNA]</scope>
    <source>
        <strain evidence="8">cv. Daliak</strain>
    </source>
</reference>
<dbReference type="InterPro" id="IPR005162">
    <property type="entry name" value="Retrotrans_gag_dom"/>
</dbReference>
<feature type="domain" description="Retrotransposon gag" evidence="4">
    <location>
        <begin position="204"/>
        <end position="298"/>
    </location>
</feature>
<dbReference type="OrthoDB" id="1717862at2759"/>
<evidence type="ECO:0000259" key="3">
    <source>
        <dbReference type="Pfam" id="PF00078"/>
    </source>
</evidence>
<evidence type="ECO:0000256" key="1">
    <source>
        <dbReference type="SAM" id="Coils"/>
    </source>
</evidence>
<dbReference type="Gene3D" id="2.40.70.10">
    <property type="entry name" value="Acid Proteases"/>
    <property type="match status" value="1"/>
</dbReference>
<feature type="compositionally biased region" description="Pro residues" evidence="2">
    <location>
        <begin position="1568"/>
        <end position="1579"/>
    </location>
</feature>
<gene>
    <name evidence="7" type="ORF">TSUD_148050</name>
</gene>
<feature type="region of interest" description="Disordered" evidence="2">
    <location>
        <begin position="1523"/>
        <end position="1583"/>
    </location>
</feature>
<feature type="domain" description="Reverse transcriptase/retrotransposon-derived protein RNase H-like" evidence="5">
    <location>
        <begin position="1199"/>
        <end position="1249"/>
    </location>
</feature>
<dbReference type="InterPro" id="IPR000477">
    <property type="entry name" value="RT_dom"/>
</dbReference>
<evidence type="ECO:0000313" key="7">
    <source>
        <dbReference type="EMBL" id="GAU38523.1"/>
    </source>
</evidence>
<evidence type="ECO:0000256" key="2">
    <source>
        <dbReference type="SAM" id="MobiDB-lite"/>
    </source>
</evidence>
<dbReference type="CDD" id="cd00303">
    <property type="entry name" value="retropepsin_like"/>
    <property type="match status" value="1"/>
</dbReference>
<evidence type="ECO:0000259" key="6">
    <source>
        <dbReference type="Pfam" id="PF20167"/>
    </source>
</evidence>
<feature type="coiled-coil region" evidence="1">
    <location>
        <begin position="79"/>
        <end position="106"/>
    </location>
</feature>
<keyword evidence="1" id="KW-0175">Coiled coil</keyword>
<dbReference type="InterPro" id="IPR043128">
    <property type="entry name" value="Rev_trsase/Diguanyl_cyclase"/>
</dbReference>
<dbReference type="FunFam" id="3.30.70.270:FF:000020">
    <property type="entry name" value="Transposon Tf2-6 polyprotein-like Protein"/>
    <property type="match status" value="1"/>
</dbReference>
<accession>A0A2Z6N8W6</accession>
<dbReference type="InterPro" id="IPR046796">
    <property type="entry name" value="Transposase_32_dom"/>
</dbReference>
<name>A0A2Z6N8W6_TRISU</name>
<dbReference type="InterPro" id="IPR051320">
    <property type="entry name" value="Viral_Replic_Matur_Polypro"/>
</dbReference>
<dbReference type="InterPro" id="IPR041577">
    <property type="entry name" value="RT_RNaseH_2"/>
</dbReference>
<dbReference type="Pfam" id="PF17919">
    <property type="entry name" value="RT_RNaseH_2"/>
    <property type="match status" value="1"/>
</dbReference>
<feature type="compositionally biased region" description="Basic and acidic residues" evidence="2">
    <location>
        <begin position="503"/>
        <end position="529"/>
    </location>
</feature>
<feature type="region of interest" description="Disordered" evidence="2">
    <location>
        <begin position="423"/>
        <end position="446"/>
    </location>
</feature>
<dbReference type="Gene3D" id="3.30.70.270">
    <property type="match status" value="2"/>
</dbReference>
<keyword evidence="8" id="KW-1185">Reference proteome</keyword>
<dbReference type="EMBL" id="DF973720">
    <property type="protein sequence ID" value="GAU38523.1"/>
    <property type="molecule type" value="Genomic_DNA"/>
</dbReference>